<dbReference type="SUPFAM" id="SSF52540">
    <property type="entry name" value="P-loop containing nucleoside triphosphate hydrolases"/>
    <property type="match status" value="1"/>
</dbReference>
<dbReference type="CDD" id="cd01127">
    <property type="entry name" value="TrwB_TraG_TraD_VirD4"/>
    <property type="match status" value="1"/>
</dbReference>
<evidence type="ECO:0000256" key="3">
    <source>
        <dbReference type="ARBA" id="ARBA00022475"/>
    </source>
</evidence>
<dbReference type="GO" id="GO:0005886">
    <property type="term" value="C:plasma membrane"/>
    <property type="evidence" value="ECO:0007669"/>
    <property type="project" value="UniProtKB-SubCell"/>
</dbReference>
<sequence length="468" mass="52275">MSKGNRSFSDRNKIAGLVSVVEERKTRLVEEGSSKVKKEPAWEKEYDSLILGDGPKGTYSMDPKVSQVNNNVLVIAGTGGGKTKSVVEANLLHAFHQSMVVLLTKRRLLDQYGPLLKSRGYDVKVLDLVHPAQSDVGYDPMLHLRDDTDIIGLAKALVSASGCTSAKEPYWENSAADLFAAFIKLARLLYWDWARMDRVLKLIRKIDYPPALDEDDCASMSELRTLNPVDQFVALRKKDPQMFMSWLQYSNNASNTKACIQSMLFSAVNGVLTEGIQQIMAMPKQLEFTDLVNRKTVLFVLTSPVNPALHPFANLMLGTLFKELFEYAESLPGGRVPIPLTAICDDFATGGQIPKFQQHISIFREKGISVMMLVQSLAQLESMYGPAASVTIQDNTDNIIYMGGNNLDTAEQMARRINKPMDEVLALPRGQIYLFRSGQKGLQLQRYQIFNDPLYKQKIAPLEAVNTR</sequence>
<dbReference type="EMBL" id="FMYW01000007">
    <property type="protein sequence ID" value="SDC43750.1"/>
    <property type="molecule type" value="Genomic_DNA"/>
</dbReference>
<dbReference type="OrthoDB" id="226701at2"/>
<comment type="similarity">
    <text evidence="2">Belongs to the VirD4/TraG family.</text>
</comment>
<dbReference type="InterPro" id="IPR051539">
    <property type="entry name" value="T4SS-coupling_protein"/>
</dbReference>
<accession>A0A1G6LKD7</accession>
<gene>
    <name evidence="7" type="ORF">SAMN04487864_107123</name>
</gene>
<dbReference type="AlphaFoldDB" id="A0A1G6LKD7"/>
<dbReference type="Gene3D" id="3.40.50.300">
    <property type="entry name" value="P-loop containing nucleotide triphosphate hydrolases"/>
    <property type="match status" value="1"/>
</dbReference>
<dbReference type="PANTHER" id="PTHR37937:SF1">
    <property type="entry name" value="CONJUGATIVE TRANSFER: DNA TRANSPORT"/>
    <property type="match status" value="1"/>
</dbReference>
<comment type="subcellular location">
    <subcellularLocation>
        <location evidence="1">Cell membrane</location>
        <topology evidence="1">Multi-pass membrane protein</topology>
    </subcellularLocation>
</comment>
<evidence type="ECO:0000256" key="5">
    <source>
        <dbReference type="ARBA" id="ARBA00022989"/>
    </source>
</evidence>
<keyword evidence="8" id="KW-1185">Reference proteome</keyword>
<dbReference type="RefSeq" id="WP_093730305.1">
    <property type="nucleotide sequence ID" value="NZ_FMYW01000007.1"/>
</dbReference>
<dbReference type="Pfam" id="PF02534">
    <property type="entry name" value="T4SS-DNA_transf"/>
    <property type="match status" value="1"/>
</dbReference>
<dbReference type="PANTHER" id="PTHR37937">
    <property type="entry name" value="CONJUGATIVE TRANSFER: DNA TRANSPORT"/>
    <property type="match status" value="1"/>
</dbReference>
<evidence type="ECO:0000256" key="1">
    <source>
        <dbReference type="ARBA" id="ARBA00004651"/>
    </source>
</evidence>
<protein>
    <submittedName>
        <fullName evidence="7">Type IV secretory pathway, VirD4 component, TraG/TraD family ATPase</fullName>
    </submittedName>
</protein>
<reference evidence="8" key="1">
    <citation type="submission" date="2016-10" db="EMBL/GenBank/DDBJ databases">
        <authorList>
            <person name="Varghese N."/>
            <person name="Submissions S."/>
        </authorList>
    </citation>
    <scope>NUCLEOTIDE SEQUENCE [LARGE SCALE GENOMIC DNA]</scope>
    <source>
        <strain evidence="8">DSM 11005</strain>
    </source>
</reference>
<evidence type="ECO:0000256" key="6">
    <source>
        <dbReference type="ARBA" id="ARBA00023136"/>
    </source>
</evidence>
<dbReference type="InterPro" id="IPR027417">
    <property type="entry name" value="P-loop_NTPase"/>
</dbReference>
<name>A0A1G6LKD7_9FIRM</name>
<dbReference type="InterPro" id="IPR003688">
    <property type="entry name" value="TraG/VirD4"/>
</dbReference>
<organism evidence="7 8">
    <name type="scientific">Succiniclasticum ruminis</name>
    <dbReference type="NCBI Taxonomy" id="40841"/>
    <lineage>
        <taxon>Bacteria</taxon>
        <taxon>Bacillati</taxon>
        <taxon>Bacillota</taxon>
        <taxon>Negativicutes</taxon>
        <taxon>Acidaminococcales</taxon>
        <taxon>Acidaminococcaceae</taxon>
        <taxon>Succiniclasticum</taxon>
    </lineage>
</organism>
<dbReference type="Proteomes" id="UP000198943">
    <property type="component" value="Unassembled WGS sequence"/>
</dbReference>
<keyword evidence="6" id="KW-0472">Membrane</keyword>
<evidence type="ECO:0000313" key="8">
    <source>
        <dbReference type="Proteomes" id="UP000198943"/>
    </source>
</evidence>
<keyword evidence="5" id="KW-1133">Transmembrane helix</keyword>
<keyword evidence="4" id="KW-0812">Transmembrane</keyword>
<evidence type="ECO:0000256" key="4">
    <source>
        <dbReference type="ARBA" id="ARBA00022692"/>
    </source>
</evidence>
<evidence type="ECO:0000313" key="7">
    <source>
        <dbReference type="EMBL" id="SDC43750.1"/>
    </source>
</evidence>
<evidence type="ECO:0000256" key="2">
    <source>
        <dbReference type="ARBA" id="ARBA00008806"/>
    </source>
</evidence>
<keyword evidence="3" id="KW-1003">Cell membrane</keyword>
<proteinExistence type="inferred from homology"/>